<dbReference type="OMA" id="TIQDIAC"/>
<evidence type="ECO:0000313" key="4">
    <source>
        <dbReference type="Proteomes" id="UP000449547"/>
    </source>
</evidence>
<dbReference type="RefSeq" id="XP_034011720.1">
    <property type="nucleotide sequence ID" value="XM_034156232.1"/>
</dbReference>
<feature type="region of interest" description="Disordered" evidence="1">
    <location>
        <begin position="352"/>
        <end position="378"/>
    </location>
</feature>
<organism evidence="3 4">
    <name type="scientific">Diutina rugosa</name>
    <name type="common">Yeast</name>
    <name type="synonym">Candida rugosa</name>
    <dbReference type="NCBI Taxonomy" id="5481"/>
    <lineage>
        <taxon>Eukaryota</taxon>
        <taxon>Fungi</taxon>
        <taxon>Dikarya</taxon>
        <taxon>Ascomycota</taxon>
        <taxon>Saccharomycotina</taxon>
        <taxon>Pichiomycetes</taxon>
        <taxon>Debaryomycetaceae</taxon>
        <taxon>Diutina</taxon>
    </lineage>
</organism>
<dbReference type="EMBL" id="SWFT01000105">
    <property type="protein sequence ID" value="KAA8901097.1"/>
    <property type="molecule type" value="Genomic_DNA"/>
</dbReference>
<feature type="compositionally biased region" description="Basic and acidic residues" evidence="1">
    <location>
        <begin position="181"/>
        <end position="198"/>
    </location>
</feature>
<dbReference type="Pfam" id="PF12253">
    <property type="entry name" value="CAF1A_dimeriz"/>
    <property type="match status" value="1"/>
</dbReference>
<evidence type="ECO:0000256" key="1">
    <source>
        <dbReference type="SAM" id="MobiDB-lite"/>
    </source>
</evidence>
<dbReference type="InterPro" id="IPR022043">
    <property type="entry name" value="CAF1A_DD"/>
</dbReference>
<feature type="domain" description="Chromatin assembly factor 1 subunit A dimerization" evidence="2">
    <location>
        <begin position="311"/>
        <end position="382"/>
    </location>
</feature>
<feature type="compositionally biased region" description="Basic and acidic residues" evidence="1">
    <location>
        <begin position="1"/>
        <end position="38"/>
    </location>
</feature>
<proteinExistence type="predicted"/>
<dbReference type="GeneID" id="54782118"/>
<feature type="compositionally biased region" description="Basic and acidic residues" evidence="1">
    <location>
        <begin position="53"/>
        <end position="134"/>
    </location>
</feature>
<comment type="caution">
    <text evidence="3">The sequence shown here is derived from an EMBL/GenBank/DDBJ whole genome shotgun (WGS) entry which is preliminary data.</text>
</comment>
<feature type="region of interest" description="Disordered" evidence="1">
    <location>
        <begin position="154"/>
        <end position="224"/>
    </location>
</feature>
<dbReference type="PANTHER" id="PTHR38758:SF1">
    <property type="entry name" value="PROTEIN, PUTATIVE-RELATED"/>
    <property type="match status" value="1"/>
</dbReference>
<keyword evidence="4" id="KW-1185">Reference proteome</keyword>
<dbReference type="VEuPathDB" id="FungiDB:DIURU_003467"/>
<accession>A0A642UL73</accession>
<gene>
    <name evidence="3" type="ORF">DIURU_003467</name>
</gene>
<dbReference type="PANTHER" id="PTHR38758">
    <property type="entry name" value="PUTATIVE-RELATED"/>
    <property type="match status" value="1"/>
</dbReference>
<feature type="compositionally biased region" description="Basic and acidic residues" evidence="1">
    <location>
        <begin position="154"/>
        <end position="173"/>
    </location>
</feature>
<reference evidence="3 4" key="1">
    <citation type="submission" date="2019-07" db="EMBL/GenBank/DDBJ databases">
        <title>Genome assembly of two rare yeast pathogens: Diutina rugosa and Trichomonascus ciferrii.</title>
        <authorList>
            <person name="Mixao V."/>
            <person name="Saus E."/>
            <person name="Hansen A."/>
            <person name="Lass-Flor C."/>
            <person name="Gabaldon T."/>
        </authorList>
    </citation>
    <scope>NUCLEOTIDE SEQUENCE [LARGE SCALE GENOMIC DNA]</scope>
    <source>
        <strain evidence="3 4">CBS 613</strain>
    </source>
</reference>
<feature type="compositionally biased region" description="Polar residues" evidence="1">
    <location>
        <begin position="201"/>
        <end position="218"/>
    </location>
</feature>
<evidence type="ECO:0000313" key="3">
    <source>
        <dbReference type="EMBL" id="KAA8901097.1"/>
    </source>
</evidence>
<dbReference type="OrthoDB" id="79480at2759"/>
<sequence>MGKRQNDVESDSPTKRSKSESDSSHDHTDEEAFAKSESPDDDANVDTPPTESEVEKKPTKKELAKQRAEENRIQREAAKQKKEEERRMKEEQRKRLIEEREERKRLEEEERKEKKRRLEEERLAKRQAQERERELKRQALEEKKRQAAERKKILEEEKKCQAEERKRQAEEKKRQAKEKKRQLEEEKKRKSEEKDRSQKKISSFFTMKKPSPSSAPETQESESEYRKFFGKFNLRDNTTLAPFQAPSESGISRLDEMLRGSNSEDSITECWSTNGTFGLSAPSSFLAPAEAELERSSDRFDDLLKRLGPFKFISFYENPGTPYFGTWCSQLHQKTPPVEDPTTKIEGIDYDYDSELDGEGDAEDVNKESDEEDVDELDDDEDDFIEQDSHQPMLARSLVVITKWRDDDPAFFRDYKINTLVEMADKIDPFAGALMAQEASPTQADTATAKPPTQVSGSIAAPNQLIAKKKVIEDRVIVAKLIKFIEQEQEKNWNVSTLVDLAWHHLNQCVKKPLLKSTVTVVAERKPTWRIKDDALKNYASELASLAESSSQTAESDQ</sequence>
<dbReference type="AlphaFoldDB" id="A0A642UL73"/>
<dbReference type="Proteomes" id="UP000449547">
    <property type="component" value="Unassembled WGS sequence"/>
</dbReference>
<evidence type="ECO:0000259" key="2">
    <source>
        <dbReference type="Pfam" id="PF12253"/>
    </source>
</evidence>
<protein>
    <recommendedName>
        <fullName evidence="2">Chromatin assembly factor 1 subunit A dimerization domain-containing protein</fullName>
    </recommendedName>
</protein>
<name>A0A642UL73_DIURU</name>
<feature type="region of interest" description="Disordered" evidence="1">
    <location>
        <begin position="1"/>
        <end position="134"/>
    </location>
</feature>